<dbReference type="GO" id="GO:0008233">
    <property type="term" value="F:peptidase activity"/>
    <property type="evidence" value="ECO:0007669"/>
    <property type="project" value="UniProtKB-ARBA"/>
</dbReference>
<feature type="domain" description="Glutamine amidotransferase" evidence="6">
    <location>
        <begin position="58"/>
        <end position="195"/>
    </location>
</feature>
<dbReference type="OrthoDB" id="92161at2759"/>
<evidence type="ECO:0000256" key="2">
    <source>
        <dbReference type="ARBA" id="ARBA00005179"/>
    </source>
</evidence>
<proteinExistence type="inferred from homology"/>
<evidence type="ECO:0000256" key="4">
    <source>
        <dbReference type="ARBA" id="ARBA00022490"/>
    </source>
</evidence>
<evidence type="ECO:0000259" key="6">
    <source>
        <dbReference type="Pfam" id="PF00117"/>
    </source>
</evidence>
<dbReference type="InterPro" id="IPR017926">
    <property type="entry name" value="GATASE"/>
</dbReference>
<dbReference type="Pfam" id="PF00117">
    <property type="entry name" value="GATase"/>
    <property type="match status" value="1"/>
</dbReference>
<name>A0A6A1VHD3_9ROSI</name>
<evidence type="ECO:0000256" key="5">
    <source>
        <dbReference type="ARBA" id="ARBA00022801"/>
    </source>
</evidence>
<dbReference type="InterPro" id="IPR029062">
    <property type="entry name" value="Class_I_gatase-like"/>
</dbReference>
<dbReference type="Gene3D" id="3.40.50.880">
    <property type="match status" value="1"/>
</dbReference>
<gene>
    <name evidence="7" type="ORF">CJ030_MR5G004155</name>
</gene>
<protein>
    <recommendedName>
        <fullName evidence="6">Glutamine amidotransferase domain-containing protein</fullName>
    </recommendedName>
</protein>
<dbReference type="GO" id="GO:0005829">
    <property type="term" value="C:cytosol"/>
    <property type="evidence" value="ECO:0007669"/>
    <property type="project" value="UniProtKB-SubCell"/>
</dbReference>
<dbReference type="AlphaFoldDB" id="A0A6A1VHD3"/>
<keyword evidence="8" id="KW-1185">Reference proteome</keyword>
<dbReference type="PANTHER" id="PTHR42695">
    <property type="entry name" value="GLUTAMINE AMIDOTRANSFERASE YLR126C-RELATED"/>
    <property type="match status" value="1"/>
</dbReference>
<keyword evidence="5" id="KW-0378">Hydrolase</keyword>
<evidence type="ECO:0000256" key="1">
    <source>
        <dbReference type="ARBA" id="ARBA00004514"/>
    </source>
</evidence>
<dbReference type="SUPFAM" id="SSF52317">
    <property type="entry name" value="Class I glutamine amidotransferase-like"/>
    <property type="match status" value="1"/>
</dbReference>
<sequence>MEMGGEKRYALLLAAKDSEYAKKVYGGYYNVFLAAFGEEGERWDLYRVIDGEFPDMNELQKYDGFVISGSPSDAYGNDFWVLKLCFLLQTLHSMKKKVLGICFGHQSMGGKVGKAYTGWDVGLRKVNILKDSAPCCFVDDLGEIPTSVSIIEIHQDEVYEVPFGAEVIACSDKTGVEMFTIGDHILGIQGHPEYTKDILCNLIDRLVNMDAIERDFGDKVKFGLQTAEPDRKCLQRICRTFSRDDISSPPFVLTGCPPFCFLS</sequence>
<comment type="similarity">
    <text evidence="3">Belongs to the peptidase C26 family.</text>
</comment>
<comment type="caution">
    <text evidence="7">The sequence shown here is derived from an EMBL/GenBank/DDBJ whole genome shotgun (WGS) entry which is preliminary data.</text>
</comment>
<accession>A0A6A1VHD3</accession>
<dbReference type="FunFam" id="3.40.50.880:FF:000040">
    <property type="entry name" value="Gamma-glutamyl peptidase 5"/>
    <property type="match status" value="1"/>
</dbReference>
<dbReference type="InterPro" id="IPR044992">
    <property type="entry name" value="ChyE-like"/>
</dbReference>
<dbReference type="GO" id="GO:0019760">
    <property type="term" value="P:glucosinolate metabolic process"/>
    <property type="evidence" value="ECO:0007669"/>
    <property type="project" value="UniProtKB-ARBA"/>
</dbReference>
<reference evidence="7 8" key="1">
    <citation type="journal article" date="2019" name="Plant Biotechnol. J.">
        <title>The red bayberry genome and genetic basis of sex determination.</title>
        <authorList>
            <person name="Jia H.M."/>
            <person name="Jia H.J."/>
            <person name="Cai Q.L."/>
            <person name="Wang Y."/>
            <person name="Zhao H.B."/>
            <person name="Yang W.F."/>
            <person name="Wang G.Y."/>
            <person name="Li Y.H."/>
            <person name="Zhan D.L."/>
            <person name="Shen Y.T."/>
            <person name="Niu Q.F."/>
            <person name="Chang L."/>
            <person name="Qiu J."/>
            <person name="Zhao L."/>
            <person name="Xie H.B."/>
            <person name="Fu W.Y."/>
            <person name="Jin J."/>
            <person name="Li X.W."/>
            <person name="Jiao Y."/>
            <person name="Zhou C.C."/>
            <person name="Tu T."/>
            <person name="Chai C.Y."/>
            <person name="Gao J.L."/>
            <person name="Fan L.J."/>
            <person name="van de Weg E."/>
            <person name="Wang J.Y."/>
            <person name="Gao Z.S."/>
        </authorList>
    </citation>
    <scope>NUCLEOTIDE SEQUENCE [LARGE SCALE GENOMIC DNA]</scope>
    <source>
        <tissue evidence="7">Leaves</tissue>
    </source>
</reference>
<dbReference type="PANTHER" id="PTHR42695:SF9">
    <property type="entry name" value="GAMMA-GLUTAMYL PEPTIDASE 2-RELATED"/>
    <property type="match status" value="1"/>
</dbReference>
<dbReference type="PROSITE" id="PS51273">
    <property type="entry name" value="GATASE_TYPE_1"/>
    <property type="match status" value="1"/>
</dbReference>
<dbReference type="EMBL" id="RXIC02000023">
    <property type="protein sequence ID" value="KAB1211995.1"/>
    <property type="molecule type" value="Genomic_DNA"/>
</dbReference>
<evidence type="ECO:0000256" key="3">
    <source>
        <dbReference type="ARBA" id="ARBA00011083"/>
    </source>
</evidence>
<keyword evidence="4" id="KW-0963">Cytoplasm</keyword>
<evidence type="ECO:0000313" key="7">
    <source>
        <dbReference type="EMBL" id="KAB1211995.1"/>
    </source>
</evidence>
<organism evidence="7 8">
    <name type="scientific">Morella rubra</name>
    <name type="common">Chinese bayberry</name>
    <dbReference type="NCBI Taxonomy" id="262757"/>
    <lineage>
        <taxon>Eukaryota</taxon>
        <taxon>Viridiplantae</taxon>
        <taxon>Streptophyta</taxon>
        <taxon>Embryophyta</taxon>
        <taxon>Tracheophyta</taxon>
        <taxon>Spermatophyta</taxon>
        <taxon>Magnoliopsida</taxon>
        <taxon>eudicotyledons</taxon>
        <taxon>Gunneridae</taxon>
        <taxon>Pentapetalae</taxon>
        <taxon>rosids</taxon>
        <taxon>fabids</taxon>
        <taxon>Fagales</taxon>
        <taxon>Myricaceae</taxon>
        <taxon>Morella</taxon>
    </lineage>
</organism>
<evidence type="ECO:0000313" key="8">
    <source>
        <dbReference type="Proteomes" id="UP000516437"/>
    </source>
</evidence>
<dbReference type="CDD" id="cd01741">
    <property type="entry name" value="GATase1_1"/>
    <property type="match status" value="1"/>
</dbReference>
<comment type="pathway">
    <text evidence="2">Secondary metabolite biosynthesis.</text>
</comment>
<comment type="subcellular location">
    <subcellularLocation>
        <location evidence="1">Cytoplasm</location>
        <location evidence="1">Cytosol</location>
    </subcellularLocation>
</comment>
<dbReference type="Proteomes" id="UP000516437">
    <property type="component" value="Chromosome 5"/>
</dbReference>